<dbReference type="EMBL" id="CAMGYJ010000006">
    <property type="protein sequence ID" value="CAI0430566.1"/>
    <property type="molecule type" value="Genomic_DNA"/>
</dbReference>
<keyword evidence="3" id="KW-1185">Reference proteome</keyword>
<proteinExistence type="predicted"/>
<sequence>MIGRSRLGVDLSNFDSPFSLSSLLLGKSKRMEVFSEGAGSRDGVLGLEEDRFFGFWR</sequence>
<evidence type="ECO:0000313" key="1">
    <source>
        <dbReference type="EMBL" id="CAI0402418.1"/>
    </source>
</evidence>
<evidence type="ECO:0000313" key="2">
    <source>
        <dbReference type="EMBL" id="CAI0430566.1"/>
    </source>
</evidence>
<dbReference type="Proteomes" id="UP001154282">
    <property type="component" value="Unassembled WGS sequence"/>
</dbReference>
<comment type="caution">
    <text evidence="2">The sequence shown here is derived from an EMBL/GenBank/DDBJ whole genome shotgun (WGS) entry which is preliminary data.</text>
</comment>
<name>A0AAV0L8I3_9ROSI</name>
<evidence type="ECO:0000313" key="3">
    <source>
        <dbReference type="Proteomes" id="UP001154282"/>
    </source>
</evidence>
<reference evidence="2" key="1">
    <citation type="submission" date="2022-08" db="EMBL/GenBank/DDBJ databases">
        <authorList>
            <person name="Gutierrez-Valencia J."/>
        </authorList>
    </citation>
    <scope>NUCLEOTIDE SEQUENCE</scope>
</reference>
<organism evidence="2 3">
    <name type="scientific">Linum tenue</name>
    <dbReference type="NCBI Taxonomy" id="586396"/>
    <lineage>
        <taxon>Eukaryota</taxon>
        <taxon>Viridiplantae</taxon>
        <taxon>Streptophyta</taxon>
        <taxon>Embryophyta</taxon>
        <taxon>Tracheophyta</taxon>
        <taxon>Spermatophyta</taxon>
        <taxon>Magnoliopsida</taxon>
        <taxon>eudicotyledons</taxon>
        <taxon>Gunneridae</taxon>
        <taxon>Pentapetalae</taxon>
        <taxon>rosids</taxon>
        <taxon>fabids</taxon>
        <taxon>Malpighiales</taxon>
        <taxon>Linaceae</taxon>
        <taxon>Linum</taxon>
    </lineage>
</organism>
<gene>
    <name evidence="1" type="ORF">LITE_LOCUS11583</name>
    <name evidence="2" type="ORF">LITE_LOCUS22665</name>
</gene>
<protein>
    <submittedName>
        <fullName evidence="2">Uncharacterized protein</fullName>
    </submittedName>
</protein>
<accession>A0AAV0L8I3</accession>
<dbReference type="AlphaFoldDB" id="A0AAV0L8I3"/>
<dbReference type="EMBL" id="CAMGYJ010000004">
    <property type="protein sequence ID" value="CAI0402418.1"/>
    <property type="molecule type" value="Genomic_DNA"/>
</dbReference>